<proteinExistence type="inferred from homology"/>
<dbReference type="PIR" id="E97155">
    <property type="entry name" value="E97155"/>
</dbReference>
<evidence type="ECO:0000256" key="8">
    <source>
        <dbReference type="ARBA" id="ARBA00033408"/>
    </source>
</evidence>
<dbReference type="STRING" id="272562.CA_C2073"/>
<evidence type="ECO:0000256" key="4">
    <source>
        <dbReference type="ARBA" id="ARBA00022741"/>
    </source>
</evidence>
<keyword evidence="12" id="KW-1185">Reference proteome</keyword>
<dbReference type="HOGENOM" id="CLU_018297_3_1_9"/>
<evidence type="ECO:0000256" key="3">
    <source>
        <dbReference type="ARBA" id="ARBA00021315"/>
    </source>
</evidence>
<evidence type="ECO:0000256" key="9">
    <source>
        <dbReference type="PIRNR" id="PIRNR003128"/>
    </source>
</evidence>
<dbReference type="GeneID" id="44998555"/>
<dbReference type="PIRSF" id="PIRSF003128">
    <property type="entry name" value="RecN"/>
    <property type="match status" value="1"/>
</dbReference>
<dbReference type="Gene3D" id="3.40.50.300">
    <property type="entry name" value="P-loop containing nucleotide triphosphate hydrolases"/>
    <property type="match status" value="2"/>
</dbReference>
<comment type="function">
    <text evidence="1 9">May be involved in recombinational repair of damaged DNA.</text>
</comment>
<feature type="domain" description="RecF/RecN/SMC N-terminal" evidence="10">
    <location>
        <begin position="2"/>
        <end position="510"/>
    </location>
</feature>
<evidence type="ECO:0000259" key="10">
    <source>
        <dbReference type="Pfam" id="PF02463"/>
    </source>
</evidence>
<evidence type="ECO:0000313" key="11">
    <source>
        <dbReference type="EMBL" id="AAK80032.1"/>
    </source>
</evidence>
<evidence type="ECO:0000256" key="7">
    <source>
        <dbReference type="ARBA" id="ARBA00023204"/>
    </source>
</evidence>
<dbReference type="AlphaFoldDB" id="Q97HD9"/>
<evidence type="ECO:0000256" key="6">
    <source>
        <dbReference type="ARBA" id="ARBA00022840"/>
    </source>
</evidence>
<organism evidence="11 12">
    <name type="scientific">Clostridium acetobutylicum (strain ATCC 824 / DSM 792 / JCM 1419 / IAM 19013 / LMG 5710 / NBRC 13948 / NRRL B-527 / VKM B-1787 / 2291 / W)</name>
    <dbReference type="NCBI Taxonomy" id="272562"/>
    <lineage>
        <taxon>Bacteria</taxon>
        <taxon>Bacillati</taxon>
        <taxon>Bacillota</taxon>
        <taxon>Clostridia</taxon>
        <taxon>Eubacteriales</taxon>
        <taxon>Clostridiaceae</taxon>
        <taxon>Clostridium</taxon>
    </lineage>
</organism>
<keyword evidence="6" id="KW-0067">ATP-binding</keyword>
<evidence type="ECO:0000313" key="12">
    <source>
        <dbReference type="Proteomes" id="UP000000814"/>
    </source>
</evidence>
<name>Q97HD9_CLOAB</name>
<dbReference type="NCBIfam" id="TIGR00634">
    <property type="entry name" value="recN"/>
    <property type="match status" value="1"/>
</dbReference>
<dbReference type="GO" id="GO:0043590">
    <property type="term" value="C:bacterial nucleoid"/>
    <property type="evidence" value="ECO:0007669"/>
    <property type="project" value="TreeGrafter"/>
</dbReference>
<evidence type="ECO:0000256" key="5">
    <source>
        <dbReference type="ARBA" id="ARBA00022763"/>
    </source>
</evidence>
<dbReference type="Proteomes" id="UP000000814">
    <property type="component" value="Chromosome"/>
</dbReference>
<dbReference type="PANTHER" id="PTHR11059">
    <property type="entry name" value="DNA REPAIR PROTEIN RECN"/>
    <property type="match status" value="1"/>
</dbReference>
<evidence type="ECO:0000256" key="2">
    <source>
        <dbReference type="ARBA" id="ARBA00009441"/>
    </source>
</evidence>
<sequence>MLLQLNIKNFALIEDITINFEKGFNVLFGETGAGKSILIDAINYVLGGKSSRGFIRTGEKRTYVEAIFTIENDKTKAELENMDIEYEDCVIVSRETFKSGKSIAKINGKSVLVSVLKNVSETLIDIHGQHENQNLLDPLKHIMYLDDYCEESLISAKKDYTITYESLKAIDEKIRDLKGKNGENGKLADFLKYQINEIDNSKLKIGEDNELQERYSIVSNSEALSKVFSEACEVLYDGSDNSKSAYDLIGYVVNKIKSIENNNDKISDIVKILEDSYYNLGEVVEEIKAIKSGISFDAGELDYINSRLFTIDSYKKKYGSTIQDILNYRDKLNTQYNEIVNSEEIVKELEGKRKSVYEKLLHKAKNIHKIRCDFAKKLEKSVKDQLDYVGLGKSTFSIEVDFNERYISESGSDKVQFLISTNIGEPLRPLEKIVSGGELSRIMLSMKTVFVNKDKIPSVIFDEIDTGISGRIAERVADKMYAVSENHQVFCVTHLPQIACMSDTQFMVSKNIKNDKTYTDVRPLDKEGKANALAMMIGGSEVTKITMDHAKEMILIAQKRKSEIVGKRIS</sequence>
<protein>
    <recommendedName>
        <fullName evidence="3 9">DNA repair protein RecN</fullName>
    </recommendedName>
    <alternativeName>
        <fullName evidence="8 9">Recombination protein N</fullName>
    </alternativeName>
</protein>
<dbReference type="SUPFAM" id="SSF52540">
    <property type="entry name" value="P-loop containing nucleoside triphosphate hydrolases"/>
    <property type="match status" value="1"/>
</dbReference>
<dbReference type="EMBL" id="AE001437">
    <property type="protein sequence ID" value="AAK80032.1"/>
    <property type="molecule type" value="Genomic_DNA"/>
</dbReference>
<dbReference type="GO" id="GO:0006281">
    <property type="term" value="P:DNA repair"/>
    <property type="evidence" value="ECO:0007669"/>
    <property type="project" value="UniProtKB-KW"/>
</dbReference>
<keyword evidence="5 9" id="KW-0227">DNA damage</keyword>
<dbReference type="RefSeq" id="WP_010965373.1">
    <property type="nucleotide sequence ID" value="NC_003030.1"/>
</dbReference>
<evidence type="ECO:0000256" key="1">
    <source>
        <dbReference type="ARBA" id="ARBA00003618"/>
    </source>
</evidence>
<dbReference type="FunFam" id="3.40.50.300:FF:000319">
    <property type="entry name" value="DNA repair protein RecN"/>
    <property type="match status" value="1"/>
</dbReference>
<dbReference type="InterPro" id="IPR003395">
    <property type="entry name" value="RecF/RecN/SMC_N"/>
</dbReference>
<dbReference type="InterPro" id="IPR004604">
    <property type="entry name" value="DNA_recomb/repair_RecN"/>
</dbReference>
<dbReference type="CDD" id="cd03241">
    <property type="entry name" value="ABC_RecN"/>
    <property type="match status" value="2"/>
</dbReference>
<keyword evidence="4" id="KW-0547">Nucleotide-binding</keyword>
<dbReference type="PATRIC" id="fig|272562.8.peg.2277"/>
<dbReference type="GO" id="GO:0006310">
    <property type="term" value="P:DNA recombination"/>
    <property type="evidence" value="ECO:0007669"/>
    <property type="project" value="InterPro"/>
</dbReference>
<dbReference type="eggNOG" id="COG0497">
    <property type="taxonomic scope" value="Bacteria"/>
</dbReference>
<reference evidence="11 12" key="1">
    <citation type="journal article" date="2001" name="J. Bacteriol.">
        <title>Genome sequence and comparative analysis of the solvent-producing bacterium Clostridium acetobutylicum.</title>
        <authorList>
            <person name="Nolling J."/>
            <person name="Breton G."/>
            <person name="Omelchenko M.V."/>
            <person name="Makarova K.S."/>
            <person name="Zeng Q."/>
            <person name="Gibson R."/>
            <person name="Lee H.M."/>
            <person name="Dubois J."/>
            <person name="Qiu D."/>
            <person name="Hitti J."/>
            <person name="Wolf Y.I."/>
            <person name="Tatusov R.L."/>
            <person name="Sabathe F."/>
            <person name="Doucette-Stamm L."/>
            <person name="Soucaille P."/>
            <person name="Daly M.J."/>
            <person name="Bennett G.N."/>
            <person name="Koonin E.V."/>
            <person name="Smith D.R."/>
        </authorList>
    </citation>
    <scope>NUCLEOTIDE SEQUENCE [LARGE SCALE GENOMIC DNA]</scope>
    <source>
        <strain evidence="12">ATCC 824 / DSM 792 / JCM 1419 / LMG 5710 / VKM B-1787</strain>
    </source>
</reference>
<dbReference type="GO" id="GO:0009432">
    <property type="term" value="P:SOS response"/>
    <property type="evidence" value="ECO:0007669"/>
    <property type="project" value="TreeGrafter"/>
</dbReference>
<dbReference type="Pfam" id="PF02463">
    <property type="entry name" value="SMC_N"/>
    <property type="match status" value="1"/>
</dbReference>
<comment type="similarity">
    <text evidence="2 9">Belongs to the RecN family.</text>
</comment>
<dbReference type="GO" id="GO:0005524">
    <property type="term" value="F:ATP binding"/>
    <property type="evidence" value="ECO:0007669"/>
    <property type="project" value="UniProtKB-KW"/>
</dbReference>
<gene>
    <name evidence="11" type="primary">recN</name>
    <name evidence="11" type="ordered locus">CA_C2073</name>
</gene>
<dbReference type="FunFam" id="3.40.50.300:FF:000356">
    <property type="entry name" value="DNA repair protein RecN"/>
    <property type="match status" value="1"/>
</dbReference>
<accession>Q97HD9</accession>
<dbReference type="InterPro" id="IPR027417">
    <property type="entry name" value="P-loop_NTPase"/>
</dbReference>
<dbReference type="KEGG" id="cac:CA_C2073"/>
<dbReference type="OrthoDB" id="9806954at2"/>
<dbReference type="PANTHER" id="PTHR11059:SF0">
    <property type="entry name" value="DNA REPAIR PROTEIN RECN"/>
    <property type="match status" value="1"/>
</dbReference>
<keyword evidence="7 9" id="KW-0234">DNA repair</keyword>